<proteinExistence type="predicted"/>
<accession>A0A0A8Y8S2</accession>
<sequence>MFGSNRASPAPPVGAQGAKAAPASTPAREVHQLTPSEMAERHRQGLCFNCDEKFLRGHHCAHLFYIEYDDTTTDDTNWEADADNQDDPHISLYAIAGVDVSDTVRLKIRVYGLDLVTLVDSGSTRSLTLDQRTTSSKMTSQRT</sequence>
<protein>
    <submittedName>
        <fullName evidence="2">Uncharacterized protein</fullName>
    </submittedName>
</protein>
<reference evidence="2" key="1">
    <citation type="submission" date="2014-09" db="EMBL/GenBank/DDBJ databases">
        <authorList>
            <person name="Magalhaes I.L.F."/>
            <person name="Oliveira U."/>
            <person name="Santos F.R."/>
            <person name="Vidigal T.H.D.A."/>
            <person name="Brescovit A.D."/>
            <person name="Santos A.J."/>
        </authorList>
    </citation>
    <scope>NUCLEOTIDE SEQUENCE</scope>
    <source>
        <tissue evidence="2">Shoot tissue taken approximately 20 cm above the soil surface</tissue>
    </source>
</reference>
<feature type="region of interest" description="Disordered" evidence="1">
    <location>
        <begin position="1"/>
        <end position="33"/>
    </location>
</feature>
<evidence type="ECO:0000313" key="2">
    <source>
        <dbReference type="EMBL" id="JAD21640.1"/>
    </source>
</evidence>
<dbReference type="AlphaFoldDB" id="A0A0A8Y8S2"/>
<organism evidence="2">
    <name type="scientific">Arundo donax</name>
    <name type="common">Giant reed</name>
    <name type="synonym">Donax arundinaceus</name>
    <dbReference type="NCBI Taxonomy" id="35708"/>
    <lineage>
        <taxon>Eukaryota</taxon>
        <taxon>Viridiplantae</taxon>
        <taxon>Streptophyta</taxon>
        <taxon>Embryophyta</taxon>
        <taxon>Tracheophyta</taxon>
        <taxon>Spermatophyta</taxon>
        <taxon>Magnoliopsida</taxon>
        <taxon>Liliopsida</taxon>
        <taxon>Poales</taxon>
        <taxon>Poaceae</taxon>
        <taxon>PACMAD clade</taxon>
        <taxon>Arundinoideae</taxon>
        <taxon>Arundineae</taxon>
        <taxon>Arundo</taxon>
    </lineage>
</organism>
<dbReference type="EMBL" id="GBRH01276255">
    <property type="protein sequence ID" value="JAD21640.1"/>
    <property type="molecule type" value="Transcribed_RNA"/>
</dbReference>
<evidence type="ECO:0000256" key="1">
    <source>
        <dbReference type="SAM" id="MobiDB-lite"/>
    </source>
</evidence>
<name>A0A0A8Y8S2_ARUDO</name>
<reference evidence="2" key="2">
    <citation type="journal article" date="2015" name="Data Brief">
        <title>Shoot transcriptome of the giant reed, Arundo donax.</title>
        <authorList>
            <person name="Barrero R.A."/>
            <person name="Guerrero F.D."/>
            <person name="Moolhuijzen P."/>
            <person name="Goolsby J.A."/>
            <person name="Tidwell J."/>
            <person name="Bellgard S.E."/>
            <person name="Bellgard M.I."/>
        </authorList>
    </citation>
    <scope>NUCLEOTIDE SEQUENCE</scope>
    <source>
        <tissue evidence="2">Shoot tissue taken approximately 20 cm above the soil surface</tissue>
    </source>
</reference>